<evidence type="ECO:0000256" key="3">
    <source>
        <dbReference type="SAM" id="MobiDB-lite"/>
    </source>
</evidence>
<evidence type="ECO:0000313" key="7">
    <source>
        <dbReference type="Proteomes" id="UP001451303"/>
    </source>
</evidence>
<dbReference type="Proteomes" id="UP001451303">
    <property type="component" value="Unassembled WGS sequence"/>
</dbReference>
<dbReference type="InterPro" id="IPR053239">
    <property type="entry name" value="Dual_spec_PTase"/>
</dbReference>
<dbReference type="InterPro" id="IPR000387">
    <property type="entry name" value="Tyr_Pase_dom"/>
</dbReference>
<dbReference type="InterPro" id="IPR000340">
    <property type="entry name" value="Dual-sp_phosphatase_cat-dom"/>
</dbReference>
<comment type="caution">
    <text evidence="6">The sequence shown here is derived from an EMBL/GenBank/DDBJ whole genome shotgun (WGS) entry which is preliminary data.</text>
</comment>
<dbReference type="PROSITE" id="PS50054">
    <property type="entry name" value="TYR_PHOSPHATASE_DUAL"/>
    <property type="match status" value="1"/>
</dbReference>
<dbReference type="Gene3D" id="3.90.190.10">
    <property type="entry name" value="Protein tyrosine phosphatase superfamily"/>
    <property type="match status" value="1"/>
</dbReference>
<dbReference type="SUPFAM" id="SSF52799">
    <property type="entry name" value="(Phosphotyrosine protein) phosphatases II"/>
    <property type="match status" value="2"/>
</dbReference>
<evidence type="ECO:0000259" key="4">
    <source>
        <dbReference type="PROSITE" id="PS50054"/>
    </source>
</evidence>
<accession>A0ABR3DCZ6</accession>
<dbReference type="PROSITE" id="PS50056">
    <property type="entry name" value="TYR_PHOSPHATASE_2"/>
    <property type="match status" value="1"/>
</dbReference>
<protein>
    <submittedName>
        <fullName evidence="6">Pps1 dual specificty phosphatase</fullName>
    </submittedName>
</protein>
<keyword evidence="2" id="KW-0904">Protein phosphatase</keyword>
<gene>
    <name evidence="6" type="ORF">QR685DRAFT_248758</name>
</gene>
<evidence type="ECO:0000313" key="6">
    <source>
        <dbReference type="EMBL" id="KAL0470262.1"/>
    </source>
</evidence>
<feature type="domain" description="Tyrosine specific protein phosphatases" evidence="5">
    <location>
        <begin position="580"/>
        <end position="648"/>
    </location>
</feature>
<evidence type="ECO:0000256" key="2">
    <source>
        <dbReference type="ARBA" id="ARBA00022912"/>
    </source>
</evidence>
<dbReference type="InterPro" id="IPR020422">
    <property type="entry name" value="TYR_PHOSPHATASE_DUAL_dom"/>
</dbReference>
<evidence type="ECO:0000259" key="5">
    <source>
        <dbReference type="PROSITE" id="PS50056"/>
    </source>
</evidence>
<dbReference type="InterPro" id="IPR029021">
    <property type="entry name" value="Prot-tyrosine_phosphatase-like"/>
</dbReference>
<dbReference type="PROSITE" id="PS00383">
    <property type="entry name" value="TYR_PHOSPHATASE_1"/>
    <property type="match status" value="1"/>
</dbReference>
<name>A0ABR3DCZ6_NEUIN</name>
<organism evidence="6 7">
    <name type="scientific">Neurospora intermedia</name>
    <dbReference type="NCBI Taxonomy" id="5142"/>
    <lineage>
        <taxon>Eukaryota</taxon>
        <taxon>Fungi</taxon>
        <taxon>Dikarya</taxon>
        <taxon>Ascomycota</taxon>
        <taxon>Pezizomycotina</taxon>
        <taxon>Sordariomycetes</taxon>
        <taxon>Sordariomycetidae</taxon>
        <taxon>Sordariales</taxon>
        <taxon>Sordariaceae</taxon>
        <taxon>Neurospora</taxon>
    </lineage>
</organism>
<dbReference type="InterPro" id="IPR047949">
    <property type="entry name" value="PPS1_DSP"/>
</dbReference>
<dbReference type="CDD" id="cd14516">
    <property type="entry name" value="DSP_fungal_PPS1"/>
    <property type="match status" value="1"/>
</dbReference>
<dbReference type="SMART" id="SM00195">
    <property type="entry name" value="DSPc"/>
    <property type="match status" value="1"/>
</dbReference>
<feature type="domain" description="Tyrosine-protein phosphatase" evidence="4">
    <location>
        <begin position="512"/>
        <end position="661"/>
    </location>
</feature>
<dbReference type="PANTHER" id="PTHR47550:SF1">
    <property type="entry name" value="DUAL SPECIFICITY PROTEIN PHOSPHATASE PPS1"/>
    <property type="match status" value="1"/>
</dbReference>
<reference evidence="6 7" key="1">
    <citation type="submission" date="2023-09" db="EMBL/GenBank/DDBJ databases">
        <title>Multi-omics analysis of a traditional fermented food reveals byproduct-associated fungal strains for waste-to-food upcycling.</title>
        <authorList>
            <consortium name="Lawrence Berkeley National Laboratory"/>
            <person name="Rekdal V.M."/>
            <person name="Villalobos-Escobedo J.M."/>
            <person name="Rodriguez-Valeron N."/>
            <person name="Garcia M.O."/>
            <person name="Vasquez D.P."/>
            <person name="Damayanti I."/>
            <person name="Sorensen P.M."/>
            <person name="Baidoo E.E."/>
            <person name="De Carvalho A.C."/>
            <person name="Riley R."/>
            <person name="Lipzen A."/>
            <person name="He G."/>
            <person name="Yan M."/>
            <person name="Haridas S."/>
            <person name="Daum C."/>
            <person name="Yoshinaga Y."/>
            <person name="Ng V."/>
            <person name="Grigoriev I.V."/>
            <person name="Munk R."/>
            <person name="Nuraida L."/>
            <person name="Wijaya C.H."/>
            <person name="Morales P.-C."/>
            <person name="Keasling J.D."/>
        </authorList>
    </citation>
    <scope>NUCLEOTIDE SEQUENCE [LARGE SCALE GENOMIC DNA]</scope>
    <source>
        <strain evidence="6 7">FGSC 2613</strain>
    </source>
</reference>
<dbReference type="InterPro" id="IPR016130">
    <property type="entry name" value="Tyr_Pase_AS"/>
</dbReference>
<feature type="region of interest" description="Disordered" evidence="3">
    <location>
        <begin position="27"/>
        <end position="79"/>
    </location>
</feature>
<sequence length="712" mass="80237">MATIALSPPFDNYRSTSTIGSVTTTITIEQPPSHPTPVPNKHIPVCPPGTASQDDADTPPPSPWPVTNGADEHSSPRSFLYPPHRFHHVDSGHLSLYKIDAADVAAALDYLSRQPLPDPAHVFPWYHGLHPRNQVQQHFFTSPRKWRAQKKTPSCLRGITLVKADGDLNFSRLKGAIAPHEFLHSSSAEFIDVDPEEGFSVRNFQIQAAKAAMTSDIVVYGDNEAAVRKLGWDIASAQQKWRYKHELQGHWVPEYNTFICLSPFDEFEQNHREIVAVDSTGNLTGNVLDFVNQERLEMYLMTQASEIAPNVWMGPTPDPIIEEDNGYHIQLECSDMGRANTCAAFLQALAEDGLGDVPEPVHFDFPSSGSFLVPNYSHADADALLDTCKWLWHLSHGTRLEKSSDTGRDKSWPPLSPRKILIHCADGYTESTVLAIAYYSYSTGLPIPEAWLKLHTIMKRNFFAYPSDVNFLATIAPRLLQESPIGSNRSLTQVTELVRNEPKWWTGFDGSLPSRILDYMYLGNLTHANNPDLLRAMGIGQILSVGEMAMWRDGELQEWGEENTCIVRRVQDNGIDPLTDEFERCLEFIDRGRRLGTATLVHCRVGVSRSATICIAEVMRSMGMSFPRAYCFVRARRLNVIIQPHLRFAYELLKWEEFLRSNQESKDHDNYTLTADGKEDNESSSEGQGIMRELEWGEIAREVALMNKPYSR</sequence>
<keyword evidence="7" id="KW-1185">Reference proteome</keyword>
<keyword evidence="1" id="KW-0378">Hydrolase</keyword>
<dbReference type="Pfam" id="PF00782">
    <property type="entry name" value="DSPc"/>
    <property type="match status" value="1"/>
</dbReference>
<proteinExistence type="predicted"/>
<dbReference type="EMBL" id="JAVLET010000004">
    <property type="protein sequence ID" value="KAL0470262.1"/>
    <property type="molecule type" value="Genomic_DNA"/>
</dbReference>
<dbReference type="PANTHER" id="PTHR47550">
    <property type="entry name" value="DUAL SPECIFICITY PROTEIN PHOSPHATASE PPS1"/>
    <property type="match status" value="1"/>
</dbReference>
<evidence type="ECO:0000256" key="1">
    <source>
        <dbReference type="ARBA" id="ARBA00022801"/>
    </source>
</evidence>